<sequence>MDGQYREAIAEASAILAGAMLEDSDTLIAQGRKLVLKVKRVLWPLGCVLVRTLLRQLKAKLIKEAKQRGLTVERRREVCFKILFGPIPVESVYMYDRDSNEGYRPLKEHFGVVGRGYSDGVERALTEFGIEKSFGRAAAQFEEHYGWEVGRTRVLRLTEKLGERAEVYLQQRCKQGETRYLSPDATANKAATMVTSLDGCMIRTGKMMTAKQAAQQAEEEAVARYNASLEPDKVVRTEAWKEVRTGLARKPGQVEPTYVCRRGSYDEGCRQLFGAAGLEGLGYDTKALGLIDGANGLKEAMEMSFADLQVILEPSHLRHHFWETSKAMGQTEEVGEQWIDDHFE</sequence>
<dbReference type="AlphaFoldDB" id="A0A4Y6Q1U1"/>
<accession>A0A4Y6Q1U1</accession>
<dbReference type="RefSeq" id="WP_141201012.1">
    <property type="nucleotide sequence ID" value="NZ_CP041186.1"/>
</dbReference>
<name>A0A4Y6Q1U1_PERCE</name>
<protein>
    <recommendedName>
        <fullName evidence="3">ISKra4 family transposase</fullName>
    </recommendedName>
</protein>
<gene>
    <name evidence="1" type="ORF">FIV42_28635</name>
</gene>
<organism evidence="1 2">
    <name type="scientific">Persicimonas caeni</name>
    <dbReference type="NCBI Taxonomy" id="2292766"/>
    <lineage>
        <taxon>Bacteria</taxon>
        <taxon>Deltaproteobacteria</taxon>
        <taxon>Bradymonadales</taxon>
        <taxon>Bradymonadaceae</taxon>
        <taxon>Persicimonas</taxon>
    </lineage>
</organism>
<dbReference type="EMBL" id="CP041186">
    <property type="protein sequence ID" value="QDG54568.1"/>
    <property type="molecule type" value="Genomic_DNA"/>
</dbReference>
<accession>A0A5B8YJG6</accession>
<dbReference type="Proteomes" id="UP000315995">
    <property type="component" value="Chromosome"/>
</dbReference>
<evidence type="ECO:0000313" key="2">
    <source>
        <dbReference type="Proteomes" id="UP000315995"/>
    </source>
</evidence>
<proteinExistence type="predicted"/>
<keyword evidence="2" id="KW-1185">Reference proteome</keyword>
<reference evidence="1 2" key="1">
    <citation type="submission" date="2019-06" db="EMBL/GenBank/DDBJ databases">
        <title>Persicimonas caeni gen. nov., sp. nov., a predatory bacterium isolated from solar saltern.</title>
        <authorList>
            <person name="Wang S."/>
        </authorList>
    </citation>
    <scope>NUCLEOTIDE SEQUENCE [LARGE SCALE GENOMIC DNA]</scope>
    <source>
        <strain evidence="1 2">YN101</strain>
    </source>
</reference>
<evidence type="ECO:0000313" key="1">
    <source>
        <dbReference type="EMBL" id="QDG54568.1"/>
    </source>
</evidence>
<dbReference type="OrthoDB" id="475019at2"/>
<evidence type="ECO:0008006" key="3">
    <source>
        <dbReference type="Google" id="ProtNLM"/>
    </source>
</evidence>